<organism evidence="1 2">
    <name type="scientific">Polaromonas naphthalenivorans (strain CJ2)</name>
    <dbReference type="NCBI Taxonomy" id="365044"/>
    <lineage>
        <taxon>Bacteria</taxon>
        <taxon>Pseudomonadati</taxon>
        <taxon>Pseudomonadota</taxon>
        <taxon>Betaproteobacteria</taxon>
        <taxon>Burkholderiales</taxon>
        <taxon>Comamonadaceae</taxon>
        <taxon>Polaromonas</taxon>
    </lineage>
</organism>
<accession>A1VJ11</accession>
<reference evidence="2" key="1">
    <citation type="journal article" date="2009" name="Environ. Microbiol.">
        <title>The genome of Polaromonas naphthalenivorans strain CJ2, isolated from coal tar-contaminated sediment, reveals physiological and metabolic versatility and evolution through extensive horizontal gene transfer.</title>
        <authorList>
            <person name="Yagi J.M."/>
            <person name="Sims D."/>
            <person name="Brettin T."/>
            <person name="Bruce D."/>
            <person name="Madsen E.L."/>
        </authorList>
    </citation>
    <scope>NUCLEOTIDE SEQUENCE [LARGE SCALE GENOMIC DNA]</scope>
    <source>
        <strain evidence="2">CJ2</strain>
    </source>
</reference>
<keyword evidence="2" id="KW-1185">Reference proteome</keyword>
<dbReference type="STRING" id="365044.Pnap_0316"/>
<dbReference type="OrthoDB" id="549764at2"/>
<dbReference type="AlphaFoldDB" id="A1VJ11"/>
<dbReference type="Proteomes" id="UP000000644">
    <property type="component" value="Chromosome"/>
</dbReference>
<evidence type="ECO:0000313" key="2">
    <source>
        <dbReference type="Proteomes" id="UP000000644"/>
    </source>
</evidence>
<dbReference type="Gene3D" id="2.60.40.10">
    <property type="entry name" value="Immunoglobulins"/>
    <property type="match status" value="1"/>
</dbReference>
<evidence type="ECO:0000313" key="1">
    <source>
        <dbReference type="EMBL" id="ABM35639.1"/>
    </source>
</evidence>
<dbReference type="HOGENOM" id="CLU_608023_0_0_4"/>
<protein>
    <recommendedName>
        <fullName evidence="3">Ig-like domain-containing protein</fullName>
    </recommendedName>
</protein>
<proteinExistence type="predicted"/>
<evidence type="ECO:0008006" key="3">
    <source>
        <dbReference type="Google" id="ProtNLM"/>
    </source>
</evidence>
<dbReference type="eggNOG" id="COG2372">
    <property type="taxonomic scope" value="Bacteria"/>
</dbReference>
<name>A1VJ11_POLNA</name>
<gene>
    <name evidence="1" type="ordered locus">Pnap_0316</name>
</gene>
<sequence>MKAHLQAHLRNQVAALFFLLPVATALVALPATVMAQPAAPELRSLEVTSDDGLRAGAELEFTVEGTPRSRVGLRINGVRRDIALRETERGVYTGSYTIKRQDRISPANPIRATLRTRNRNIAVNYSFPAGMANPAVAAPLAAPVPPVAVLKIERFSVAPIDKIEPGAELKFSLNGPPGGSAEVEIPGVNRVSMREVRPGAYEGAYTLRRMDNLLPSRPIVATLRVGNQSVKSNLTQALTADAKPPVLRNLAPREGEAVVDRAAISVSATFDDAGGVGVDPKSVRILLSGRNVTPDSEVTPQFFSYRADLPIGRHTVDVTARDMVGNAMHKTWGFDVVVPVSAMPATVPLQITSHANNAIVDGGTTVVRGRTAPGAVVDIRVQAFIPVAALFGVNQEPMTQRVQADGNGNFTFSFASQLPLPGTRYEVTMVSHKADLSTESKLVLFQKQG</sequence>
<dbReference type="RefSeq" id="WP_011799746.1">
    <property type="nucleotide sequence ID" value="NC_008781.1"/>
</dbReference>
<dbReference type="EMBL" id="CP000529">
    <property type="protein sequence ID" value="ABM35639.1"/>
    <property type="molecule type" value="Genomic_DNA"/>
</dbReference>
<dbReference type="InterPro" id="IPR013783">
    <property type="entry name" value="Ig-like_fold"/>
</dbReference>
<dbReference type="KEGG" id="pna:Pnap_0316"/>